<feature type="domain" description="HTH luxR-type" evidence="1">
    <location>
        <begin position="76"/>
        <end position="128"/>
    </location>
</feature>
<dbReference type="SMART" id="SM00421">
    <property type="entry name" value="HTH_LUXR"/>
    <property type="match status" value="1"/>
</dbReference>
<evidence type="ECO:0000313" key="3">
    <source>
        <dbReference type="Proteomes" id="UP000198847"/>
    </source>
</evidence>
<dbReference type="InterPro" id="IPR036388">
    <property type="entry name" value="WH-like_DNA-bd_sf"/>
</dbReference>
<accession>A0A1H8X9U2</accession>
<proteinExistence type="predicted"/>
<dbReference type="GO" id="GO:0006355">
    <property type="term" value="P:regulation of DNA-templated transcription"/>
    <property type="evidence" value="ECO:0007669"/>
    <property type="project" value="InterPro"/>
</dbReference>
<evidence type="ECO:0000313" key="2">
    <source>
        <dbReference type="EMBL" id="SEP36690.1"/>
    </source>
</evidence>
<dbReference type="STRING" id="112903.SAMN04490178_12162"/>
<dbReference type="Gene3D" id="1.10.10.10">
    <property type="entry name" value="Winged helix-like DNA-binding domain superfamily/Winged helix DNA-binding domain"/>
    <property type="match status" value="1"/>
</dbReference>
<dbReference type="RefSeq" id="WP_091749485.1">
    <property type="nucleotide sequence ID" value="NZ_FODY01000021.1"/>
</dbReference>
<organism evidence="2 3">
    <name type="scientific">Propionispora vibrioides</name>
    <dbReference type="NCBI Taxonomy" id="112903"/>
    <lineage>
        <taxon>Bacteria</taxon>
        <taxon>Bacillati</taxon>
        <taxon>Bacillota</taxon>
        <taxon>Negativicutes</taxon>
        <taxon>Selenomonadales</taxon>
        <taxon>Sporomusaceae</taxon>
        <taxon>Propionispora</taxon>
    </lineage>
</organism>
<keyword evidence="3" id="KW-1185">Reference proteome</keyword>
<protein>
    <submittedName>
        <fullName evidence="2">Sigma-70, region 4</fullName>
    </submittedName>
</protein>
<dbReference type="GO" id="GO:0003677">
    <property type="term" value="F:DNA binding"/>
    <property type="evidence" value="ECO:0007669"/>
    <property type="project" value="InterPro"/>
</dbReference>
<gene>
    <name evidence="2" type="ORF">SAMN04490178_12162</name>
</gene>
<dbReference type="Proteomes" id="UP000198847">
    <property type="component" value="Unassembled WGS sequence"/>
</dbReference>
<dbReference type="EMBL" id="FODY01000021">
    <property type="protein sequence ID" value="SEP36690.1"/>
    <property type="molecule type" value="Genomic_DNA"/>
</dbReference>
<dbReference type="AlphaFoldDB" id="A0A1H8X9U2"/>
<dbReference type="OrthoDB" id="1684007at2"/>
<sequence length="133" mass="14695">MYSKSQPCLNQSVVATPYVFSEYDGQGILHIIRRYYELRSAAEMTAAQYEHINYSSSHNGGKDDILCVLADIDQGVAGLPARQMAVVRLLKLGYLIQEIGKILGISQVTVNYHIRQAGTRLAEYLNTSGRGNG</sequence>
<name>A0A1H8X9U2_9FIRM</name>
<reference evidence="2 3" key="1">
    <citation type="submission" date="2016-10" db="EMBL/GenBank/DDBJ databases">
        <authorList>
            <person name="de Groot N.N."/>
        </authorList>
    </citation>
    <scope>NUCLEOTIDE SEQUENCE [LARGE SCALE GENOMIC DNA]</scope>
    <source>
        <strain evidence="2 3">DSM 13305</strain>
    </source>
</reference>
<dbReference type="PRINTS" id="PR00038">
    <property type="entry name" value="HTHLUXR"/>
</dbReference>
<evidence type="ECO:0000259" key="1">
    <source>
        <dbReference type="SMART" id="SM00421"/>
    </source>
</evidence>
<dbReference type="InterPro" id="IPR016032">
    <property type="entry name" value="Sig_transdc_resp-reg_C-effctor"/>
</dbReference>
<dbReference type="InterPro" id="IPR000792">
    <property type="entry name" value="Tscrpt_reg_LuxR_C"/>
</dbReference>
<dbReference type="SUPFAM" id="SSF46894">
    <property type="entry name" value="C-terminal effector domain of the bipartite response regulators"/>
    <property type="match status" value="1"/>
</dbReference>
<dbReference type="Pfam" id="PF00196">
    <property type="entry name" value="GerE"/>
    <property type="match status" value="1"/>
</dbReference>